<dbReference type="EMBL" id="CCDP010000003">
    <property type="protein sequence ID" value="CDQ41491.1"/>
    <property type="molecule type" value="Genomic_DNA"/>
</dbReference>
<reference evidence="3" key="2">
    <citation type="submission" date="2014-05" db="EMBL/GenBank/DDBJ databases">
        <title>Draft genome sequence of Virgibacillus massiliensis Vm-5.</title>
        <authorList>
            <person name="Khelaifia S."/>
            <person name="Croce O."/>
            <person name="Lagier J.C."/>
            <person name="Raoult D."/>
        </authorList>
    </citation>
    <scope>NUCLEOTIDE SEQUENCE [LARGE SCALE GENOMIC DNA]</scope>
    <source>
        <strain evidence="3">Vm-5</strain>
    </source>
</reference>
<accession>A0A024QHU4</accession>
<protein>
    <submittedName>
        <fullName evidence="2">Uncharacterized protein</fullName>
    </submittedName>
</protein>
<keyword evidence="1" id="KW-0812">Transmembrane</keyword>
<feature type="transmembrane region" description="Helical" evidence="1">
    <location>
        <begin position="6"/>
        <end position="24"/>
    </location>
</feature>
<reference evidence="2 3" key="1">
    <citation type="submission" date="2014-03" db="EMBL/GenBank/DDBJ databases">
        <authorList>
            <person name="Urmite Genomes U."/>
        </authorList>
    </citation>
    <scope>NUCLEOTIDE SEQUENCE [LARGE SCALE GENOMIC DNA]</scope>
    <source>
        <strain evidence="2 3">Vm-5</strain>
    </source>
</reference>
<evidence type="ECO:0000313" key="2">
    <source>
        <dbReference type="EMBL" id="CDQ41491.1"/>
    </source>
</evidence>
<dbReference type="AlphaFoldDB" id="A0A024QHU4"/>
<keyword evidence="1" id="KW-1133">Transmembrane helix</keyword>
<proteinExistence type="predicted"/>
<evidence type="ECO:0000256" key="1">
    <source>
        <dbReference type="SAM" id="Phobius"/>
    </source>
</evidence>
<dbReference type="Proteomes" id="UP000028875">
    <property type="component" value="Unassembled WGS sequence"/>
</dbReference>
<comment type="caution">
    <text evidence="2">The sequence shown here is derived from an EMBL/GenBank/DDBJ whole genome shotgun (WGS) entry which is preliminary data.</text>
</comment>
<dbReference type="RefSeq" id="WP_038246232.1">
    <property type="nucleotide sequence ID" value="NZ_BNER01000005.1"/>
</dbReference>
<organism evidence="2 3">
    <name type="scientific">Virgibacillus massiliensis</name>
    <dbReference type="NCBI Taxonomy" id="1462526"/>
    <lineage>
        <taxon>Bacteria</taxon>
        <taxon>Bacillati</taxon>
        <taxon>Bacillota</taxon>
        <taxon>Bacilli</taxon>
        <taxon>Bacillales</taxon>
        <taxon>Bacillaceae</taxon>
        <taxon>Virgibacillus</taxon>
    </lineage>
</organism>
<evidence type="ECO:0000313" key="3">
    <source>
        <dbReference type="Proteomes" id="UP000028875"/>
    </source>
</evidence>
<gene>
    <name evidence="2" type="ORF">BN990_03864</name>
</gene>
<keyword evidence="1" id="KW-0472">Membrane</keyword>
<name>A0A024QHU4_9BACI</name>
<keyword evidence="3" id="KW-1185">Reference proteome</keyword>
<sequence length="163" mass="18490">MSYVEITAGISVIISLVLAGSTVVKNHRDNKRALETQLPIFKIEKAETFVLGRYDLLIRNVKDNFFVIKNVSADDNRVTCEYAGVFEIQYNQVGQGSSPSQLYKGHNIVIDINSIEDFEVSFNIEGVTISGRKFTVQTPKIKFKNKKIQNVSLQDRYLEVIKK</sequence>
<dbReference type="STRING" id="1462526.BN990_03864"/>